<evidence type="ECO:0000313" key="3">
    <source>
        <dbReference type="Proteomes" id="UP000192277"/>
    </source>
</evidence>
<evidence type="ECO:0000313" key="2">
    <source>
        <dbReference type="EMBL" id="OQP42552.1"/>
    </source>
</evidence>
<protein>
    <recommendedName>
        <fullName evidence="4">DUF3108 domain-containing protein</fullName>
    </recommendedName>
</protein>
<reference evidence="2 3" key="1">
    <citation type="submission" date="2016-04" db="EMBL/GenBank/DDBJ databases">
        <authorList>
            <person name="Chen L."/>
            <person name="Zhuang W."/>
            <person name="Wang G."/>
        </authorList>
    </citation>
    <scope>NUCLEOTIDE SEQUENCE [LARGE SCALE GENOMIC DNA]</scope>
    <source>
        <strain evidence="3">GR20</strain>
    </source>
</reference>
<name>A0ABX3NU00_9BACT</name>
<dbReference type="EMBL" id="LWBO01000044">
    <property type="protein sequence ID" value="OQP42552.1"/>
    <property type="molecule type" value="Genomic_DNA"/>
</dbReference>
<dbReference type="Proteomes" id="UP000192277">
    <property type="component" value="Unassembled WGS sequence"/>
</dbReference>
<sequence length="236" mass="26557">MPKSLPLAVIPFLFCVSCASTTYQYATITSPDMVKNDRREFVVENDSLRLTYNFSGKGGLIHISIQNKMGVPVYIDWQRSAIIANDKARPYAAQEMKVEGNFQSNTYNYRNIGQVQATAVLPQTIEFIPPRAVSNKSPMYYLSGFNSRIPDTAFHQLKYPVTDGVTVKVKKATFTETTSPFSFRSFITYMVGEPGTKPIALEHSFYISEIMNTGSGPVEMAVNKSNRGDQYYSIRY</sequence>
<evidence type="ECO:0008006" key="4">
    <source>
        <dbReference type="Google" id="ProtNLM"/>
    </source>
</evidence>
<organism evidence="2 3">
    <name type="scientific">Niastella koreensis</name>
    <dbReference type="NCBI Taxonomy" id="354356"/>
    <lineage>
        <taxon>Bacteria</taxon>
        <taxon>Pseudomonadati</taxon>
        <taxon>Bacteroidota</taxon>
        <taxon>Chitinophagia</taxon>
        <taxon>Chitinophagales</taxon>
        <taxon>Chitinophagaceae</taxon>
        <taxon>Niastella</taxon>
    </lineage>
</organism>
<keyword evidence="1" id="KW-0732">Signal</keyword>
<comment type="caution">
    <text evidence="2">The sequence shown here is derived from an EMBL/GenBank/DDBJ whole genome shotgun (WGS) entry which is preliminary data.</text>
</comment>
<accession>A0ABX3NU00</accession>
<gene>
    <name evidence="2" type="ORF">A4D02_13380</name>
</gene>
<keyword evidence="3" id="KW-1185">Reference proteome</keyword>
<dbReference type="RefSeq" id="WP_014220855.1">
    <property type="nucleotide sequence ID" value="NZ_LWBO01000044.1"/>
</dbReference>
<feature type="chain" id="PRO_5046129435" description="DUF3108 domain-containing protein" evidence="1">
    <location>
        <begin position="20"/>
        <end position="236"/>
    </location>
</feature>
<evidence type="ECO:0000256" key="1">
    <source>
        <dbReference type="SAM" id="SignalP"/>
    </source>
</evidence>
<proteinExistence type="predicted"/>
<feature type="signal peptide" evidence="1">
    <location>
        <begin position="1"/>
        <end position="19"/>
    </location>
</feature>